<feature type="domain" description="Glycoside hydrolase family 5" evidence="4">
    <location>
        <begin position="42"/>
        <end position="306"/>
    </location>
</feature>
<reference evidence="5 6" key="1">
    <citation type="submission" date="2020-11" db="EMBL/GenBank/DDBJ databases">
        <title>Winogradskyella marina sp. nov., isolated from marine sediment.</title>
        <authorList>
            <person name="Bo J."/>
            <person name="Wang S."/>
            <person name="Song X."/>
            <person name="Du Z."/>
        </authorList>
    </citation>
    <scope>NUCLEOTIDE SEQUENCE [LARGE SCALE GENOMIC DNA]</scope>
    <source>
        <strain evidence="5 6">F6397</strain>
    </source>
</reference>
<name>A0ABS0EDW1_9FLAO</name>
<keyword evidence="2 3" id="KW-0326">Glycosidase</keyword>
<comment type="caution">
    <text evidence="5">The sequence shown here is derived from an EMBL/GenBank/DDBJ whole genome shotgun (WGS) entry which is preliminary data.</text>
</comment>
<evidence type="ECO:0000313" key="6">
    <source>
        <dbReference type="Proteomes" id="UP000611215"/>
    </source>
</evidence>
<dbReference type="InterPro" id="IPR017853">
    <property type="entry name" value="GH"/>
</dbReference>
<evidence type="ECO:0000256" key="3">
    <source>
        <dbReference type="RuleBase" id="RU361153"/>
    </source>
</evidence>
<dbReference type="GO" id="GO:0016787">
    <property type="term" value="F:hydrolase activity"/>
    <property type="evidence" value="ECO:0007669"/>
    <property type="project" value="UniProtKB-KW"/>
</dbReference>
<gene>
    <name evidence="5" type="ORF">ITJ86_01670</name>
</gene>
<dbReference type="Proteomes" id="UP000611215">
    <property type="component" value="Unassembled WGS sequence"/>
</dbReference>
<dbReference type="PROSITE" id="PS51257">
    <property type="entry name" value="PROKAR_LIPOPROTEIN"/>
    <property type="match status" value="1"/>
</dbReference>
<dbReference type="SUPFAM" id="SSF51445">
    <property type="entry name" value="(Trans)glycosidases"/>
    <property type="match status" value="1"/>
</dbReference>
<keyword evidence="1 3" id="KW-0378">Hydrolase</keyword>
<evidence type="ECO:0000256" key="1">
    <source>
        <dbReference type="ARBA" id="ARBA00022801"/>
    </source>
</evidence>
<dbReference type="InterPro" id="IPR001547">
    <property type="entry name" value="Glyco_hydro_5"/>
</dbReference>
<dbReference type="PANTHER" id="PTHR34142">
    <property type="entry name" value="ENDO-BETA-1,4-GLUCANASE A"/>
    <property type="match status" value="1"/>
</dbReference>
<dbReference type="PANTHER" id="PTHR34142:SF1">
    <property type="entry name" value="GLYCOSIDE HYDROLASE FAMILY 5 DOMAIN-CONTAINING PROTEIN"/>
    <property type="match status" value="1"/>
</dbReference>
<proteinExistence type="inferred from homology"/>
<organism evidence="5 6">
    <name type="scientific">Winogradskyella marina</name>
    <dbReference type="NCBI Taxonomy" id="2785530"/>
    <lineage>
        <taxon>Bacteria</taxon>
        <taxon>Pseudomonadati</taxon>
        <taxon>Bacteroidota</taxon>
        <taxon>Flavobacteriia</taxon>
        <taxon>Flavobacteriales</taxon>
        <taxon>Flavobacteriaceae</taxon>
        <taxon>Winogradskyella</taxon>
    </lineage>
</organism>
<dbReference type="EMBL" id="JADOET010000001">
    <property type="protein sequence ID" value="MBF8148584.1"/>
    <property type="molecule type" value="Genomic_DNA"/>
</dbReference>
<dbReference type="Pfam" id="PF00150">
    <property type="entry name" value="Cellulase"/>
    <property type="match status" value="1"/>
</dbReference>
<accession>A0ABS0EDW1</accession>
<evidence type="ECO:0000256" key="2">
    <source>
        <dbReference type="ARBA" id="ARBA00023295"/>
    </source>
</evidence>
<dbReference type="Gene3D" id="3.20.20.80">
    <property type="entry name" value="Glycosidases"/>
    <property type="match status" value="1"/>
</dbReference>
<evidence type="ECO:0000313" key="5">
    <source>
        <dbReference type="EMBL" id="MBF8148584.1"/>
    </source>
</evidence>
<sequence length="339" mass="39175">MRLLKTKLIIPFFILISIGCYANEIKELDRLTVKGNSFVNSENETFVFRGLNASDPNHLENLGHWNKSYFEEIKKWGANIVRLPVHPADWNERGKEAYLKLLNDGIQWATTLGLYVIIDWHSIGNLQTEMFQSDRYDTTLKETYDFWRTIASEYGNNTTVAFYEIFNEPTTYGGTLGSANWDTWKTINEEVIGIIRANGGEGIPLVAGFNWAYDLTPVLNEPLDAEGIGYVSHPYPQKRKQPWDAQWTKDWGFVKDKYPLILTEVGFCGPDDLGAHLPVISDESYGEAITKYCDDNEISYVVWVFDAQWAPRLFEDWDSYKPSRQGEYFKKKLQSYNYD</sequence>
<comment type="similarity">
    <text evidence="3">Belongs to the glycosyl hydrolase 5 (cellulase A) family.</text>
</comment>
<evidence type="ECO:0000259" key="4">
    <source>
        <dbReference type="Pfam" id="PF00150"/>
    </source>
</evidence>
<keyword evidence="6" id="KW-1185">Reference proteome</keyword>
<dbReference type="RefSeq" id="WP_195869864.1">
    <property type="nucleotide sequence ID" value="NZ_JADOET010000001.1"/>
</dbReference>
<protein>
    <submittedName>
        <fullName evidence="5">Glycoside hydrolase family 5 protein</fullName>
    </submittedName>
</protein>